<accession>D9Q2N2</accession>
<organism evidence="1 2">
    <name type="scientific">Acidilobus saccharovorans (strain DSM 16705 / JCM 18335 / VKM B-2471 / 345-15)</name>
    <dbReference type="NCBI Taxonomy" id="666510"/>
    <lineage>
        <taxon>Archaea</taxon>
        <taxon>Thermoproteota</taxon>
        <taxon>Thermoprotei</taxon>
        <taxon>Acidilobales</taxon>
        <taxon>Acidilobaceae</taxon>
        <taxon>Acidilobus</taxon>
    </lineage>
</organism>
<dbReference type="GeneID" id="9499416"/>
<name>D9Q2N2_ACIS3</name>
<keyword evidence="2" id="KW-1185">Reference proteome</keyword>
<evidence type="ECO:0000313" key="1">
    <source>
        <dbReference type="EMBL" id="ADL19570.1"/>
    </source>
</evidence>
<dbReference type="eggNOG" id="arCOG05906">
    <property type="taxonomic scope" value="Archaea"/>
</dbReference>
<dbReference type="RefSeq" id="WP_013267082.1">
    <property type="nucleotide sequence ID" value="NC_014374.1"/>
</dbReference>
<dbReference type="EMBL" id="CP001742">
    <property type="protein sequence ID" value="ADL19570.1"/>
    <property type="molecule type" value="Genomic_DNA"/>
</dbReference>
<dbReference type="OrthoDB" id="34756at2157"/>
<protein>
    <submittedName>
        <fullName evidence="1">Uncharacterized protein</fullName>
    </submittedName>
</protein>
<evidence type="ECO:0000313" key="2">
    <source>
        <dbReference type="Proteomes" id="UP000000346"/>
    </source>
</evidence>
<proteinExistence type="predicted"/>
<dbReference type="Proteomes" id="UP000000346">
    <property type="component" value="Chromosome"/>
</dbReference>
<dbReference type="KEGG" id="asc:ASAC_1165"/>
<dbReference type="HOGENOM" id="CLU_113587_0_0_2"/>
<dbReference type="AlphaFoldDB" id="D9Q2N2"/>
<reference evidence="1 2" key="1">
    <citation type="journal article" date="2010" name="Appl. Environ. Microbiol.">
        <title>The genome sequence of the crenarchaeon Acidilobus saccharovorans supports a new order, Acidilobales, and suggests an important ecological role in terrestrial acidic hot springs.</title>
        <authorList>
            <person name="Mardanov A.V."/>
            <person name="Svetlitchnyi V.A."/>
            <person name="Beletsky A.V."/>
            <person name="Prokofeva M.I."/>
            <person name="Bonch-Osmolovskaya E.A."/>
            <person name="Ravin N.V."/>
            <person name="Skryabin K.G."/>
        </authorList>
    </citation>
    <scope>NUCLEOTIDE SEQUENCE [LARGE SCALE GENOMIC DNA]</scope>
    <source>
        <strain evidence="2">DSM 16705 / JCM 18335 / VKM B-2471 / 345-15</strain>
    </source>
</reference>
<dbReference type="STRING" id="666510.ASAC_1165"/>
<dbReference type="InParanoid" id="D9Q2N2"/>
<sequence length="150" mass="16970">MQLIVAEKLRELGFDVSIEHQIDDVHIADVYAQGYDRSLIVEVETGYLPPIFIDRAEEYMEAKIAVKALKYSCAADEFYVATPSYLRLPIPRALLTGATNLNELKVLGSKVRDFFGDKWEALLLNKGSDCKISGAMYVNISKRDIYIVKF</sequence>
<gene>
    <name evidence="1" type="ordered locus">ASAC_1165</name>
</gene>